<evidence type="ECO:0000256" key="1">
    <source>
        <dbReference type="ARBA" id="ARBA00007409"/>
    </source>
</evidence>
<dbReference type="Pfam" id="PF14497">
    <property type="entry name" value="GST_C_3"/>
    <property type="match status" value="1"/>
</dbReference>
<dbReference type="PROSITE" id="PS50404">
    <property type="entry name" value="GST_NTER"/>
    <property type="match status" value="1"/>
</dbReference>
<proteinExistence type="inferred from homology"/>
<dbReference type="Pfam" id="PF02798">
    <property type="entry name" value="GST_N"/>
    <property type="match status" value="1"/>
</dbReference>
<dbReference type="FunFam" id="3.40.30.10:FF:000039">
    <property type="entry name" value="Glutathione S-transferase domain"/>
    <property type="match status" value="1"/>
</dbReference>
<dbReference type="SUPFAM" id="SSF52833">
    <property type="entry name" value="Thioredoxin-like"/>
    <property type="match status" value="1"/>
</dbReference>
<dbReference type="AlphaFoldDB" id="A0A8J4GTC9"/>
<protein>
    <recommendedName>
        <fullName evidence="7">Glutathione S-transferase</fullName>
    </recommendedName>
</protein>
<evidence type="ECO:0008006" key="7">
    <source>
        <dbReference type="Google" id="ProtNLM"/>
    </source>
</evidence>
<evidence type="ECO:0000256" key="2">
    <source>
        <dbReference type="ARBA" id="ARBA00022679"/>
    </source>
</evidence>
<organism evidence="5 6">
    <name type="scientific">Volvox reticuliferus</name>
    <dbReference type="NCBI Taxonomy" id="1737510"/>
    <lineage>
        <taxon>Eukaryota</taxon>
        <taxon>Viridiplantae</taxon>
        <taxon>Chlorophyta</taxon>
        <taxon>core chlorophytes</taxon>
        <taxon>Chlorophyceae</taxon>
        <taxon>CS clade</taxon>
        <taxon>Chlamydomonadales</taxon>
        <taxon>Volvocaceae</taxon>
        <taxon>Volvox</taxon>
    </lineage>
</organism>
<feature type="domain" description="GST C-terminal" evidence="4">
    <location>
        <begin position="135"/>
        <end position="252"/>
    </location>
</feature>
<evidence type="ECO:0000313" key="6">
    <source>
        <dbReference type="Proteomes" id="UP000722791"/>
    </source>
</evidence>
<name>A0A8J4GTC9_9CHLO</name>
<evidence type="ECO:0000313" key="5">
    <source>
        <dbReference type="EMBL" id="GIM13158.1"/>
    </source>
</evidence>
<dbReference type="Gene3D" id="3.40.30.10">
    <property type="entry name" value="Glutaredoxin"/>
    <property type="match status" value="1"/>
</dbReference>
<dbReference type="Gene3D" id="1.20.1050.10">
    <property type="match status" value="1"/>
</dbReference>
<feature type="non-terminal residue" evidence="5">
    <location>
        <position position="1"/>
    </location>
</feature>
<keyword evidence="2" id="KW-0808">Transferase</keyword>
<dbReference type="EMBL" id="BNCQ01000047">
    <property type="protein sequence ID" value="GIM13158.1"/>
    <property type="molecule type" value="Genomic_DNA"/>
</dbReference>
<dbReference type="Proteomes" id="UP000722791">
    <property type="component" value="Unassembled WGS sequence"/>
</dbReference>
<dbReference type="InterPro" id="IPR036282">
    <property type="entry name" value="Glutathione-S-Trfase_C_sf"/>
</dbReference>
<dbReference type="PROSITE" id="PS50405">
    <property type="entry name" value="GST_CTER"/>
    <property type="match status" value="1"/>
</dbReference>
<evidence type="ECO:0000259" key="3">
    <source>
        <dbReference type="PROSITE" id="PS50404"/>
    </source>
</evidence>
<sequence length="253" mass="28548">QITARRIFKSGVRFSITPIRPSMSAIRNLRPFQAGRCHRVASRQPCVRAYAATKLYSNPASRGRIVEWYLQELGVAGDVEVVNLDMREKREHKSDWFKKVNPFGKLPAFEDGDMKLFESGAILLYLADKYGQLQTPLERARAAQWTLFANSTMTQAVFMEQIRERSMPEMFRTLDELLSQQPYIDGDSFSVSDVAVGAYLLYIPTFFPQLDLSPYPNVLAYMKRISERPACAATVAARAAEKKAEGAPAKASH</sequence>
<feature type="domain" description="GST N-terminal" evidence="3">
    <location>
        <begin position="50"/>
        <end position="134"/>
    </location>
</feature>
<reference evidence="5" key="1">
    <citation type="journal article" date="2021" name="Proc. Natl. Acad. Sci. U.S.A.">
        <title>Three genomes in the algal genus Volvox reveal the fate of a haploid sex-determining region after a transition to homothallism.</title>
        <authorList>
            <person name="Yamamoto K."/>
            <person name="Hamaji T."/>
            <person name="Kawai-Toyooka H."/>
            <person name="Matsuzaki R."/>
            <person name="Takahashi F."/>
            <person name="Nishimura Y."/>
            <person name="Kawachi M."/>
            <person name="Noguchi H."/>
            <person name="Minakuchi Y."/>
            <person name="Umen J.G."/>
            <person name="Toyoda A."/>
            <person name="Nozaki H."/>
        </authorList>
    </citation>
    <scope>NUCLEOTIDE SEQUENCE</scope>
    <source>
        <strain evidence="5">NIES-3785</strain>
    </source>
</reference>
<dbReference type="SFLD" id="SFLDS00019">
    <property type="entry name" value="Glutathione_Transferase_(cytos"/>
    <property type="match status" value="1"/>
</dbReference>
<dbReference type="InterPro" id="IPR036249">
    <property type="entry name" value="Thioredoxin-like_sf"/>
</dbReference>
<gene>
    <name evidence="5" type="ORF">Vretimale_16345</name>
</gene>
<dbReference type="PANTHER" id="PTHR44051">
    <property type="entry name" value="GLUTATHIONE S-TRANSFERASE-RELATED"/>
    <property type="match status" value="1"/>
</dbReference>
<accession>A0A8J4GTC9</accession>
<dbReference type="InterPro" id="IPR040079">
    <property type="entry name" value="Glutathione_S-Trfase"/>
</dbReference>
<evidence type="ECO:0000259" key="4">
    <source>
        <dbReference type="PROSITE" id="PS50405"/>
    </source>
</evidence>
<dbReference type="CDD" id="cd03046">
    <property type="entry name" value="GST_N_GTT1_like"/>
    <property type="match status" value="1"/>
</dbReference>
<dbReference type="InterPro" id="IPR004046">
    <property type="entry name" value="GST_C"/>
</dbReference>
<dbReference type="GO" id="GO:0016740">
    <property type="term" value="F:transferase activity"/>
    <property type="evidence" value="ECO:0007669"/>
    <property type="project" value="UniProtKB-KW"/>
</dbReference>
<dbReference type="InterPro" id="IPR010987">
    <property type="entry name" value="Glutathione-S-Trfase_C-like"/>
</dbReference>
<dbReference type="PANTHER" id="PTHR44051:SF8">
    <property type="entry name" value="GLUTATHIONE S-TRANSFERASE GSTA"/>
    <property type="match status" value="1"/>
</dbReference>
<dbReference type="InterPro" id="IPR004045">
    <property type="entry name" value="Glutathione_S-Trfase_N"/>
</dbReference>
<dbReference type="SUPFAM" id="SSF47616">
    <property type="entry name" value="GST C-terminal domain-like"/>
    <property type="match status" value="1"/>
</dbReference>
<comment type="similarity">
    <text evidence="1">Belongs to the GST superfamily.</text>
</comment>
<comment type="caution">
    <text evidence="5">The sequence shown here is derived from an EMBL/GenBank/DDBJ whole genome shotgun (WGS) entry which is preliminary data.</text>
</comment>
<dbReference type="SFLD" id="SFLDG00358">
    <property type="entry name" value="Main_(cytGST)"/>
    <property type="match status" value="1"/>
</dbReference>